<reference evidence="2 3" key="1">
    <citation type="journal article" date="2017" name="Genome Biol.">
        <title>New reference genome sequences of hot pepper reveal the massive evolution of plant disease-resistance genes by retroduplication.</title>
        <authorList>
            <person name="Kim S."/>
            <person name="Park J."/>
            <person name="Yeom S.I."/>
            <person name="Kim Y.M."/>
            <person name="Seo E."/>
            <person name="Kim K.T."/>
            <person name="Kim M.S."/>
            <person name="Lee J.M."/>
            <person name="Cheong K."/>
            <person name="Shin H.S."/>
            <person name="Kim S.B."/>
            <person name="Han K."/>
            <person name="Lee J."/>
            <person name="Park M."/>
            <person name="Lee H.A."/>
            <person name="Lee H.Y."/>
            <person name="Lee Y."/>
            <person name="Oh S."/>
            <person name="Lee J.H."/>
            <person name="Choi E."/>
            <person name="Choi E."/>
            <person name="Lee S.E."/>
            <person name="Jeon J."/>
            <person name="Kim H."/>
            <person name="Choi G."/>
            <person name="Song H."/>
            <person name="Lee J."/>
            <person name="Lee S.C."/>
            <person name="Kwon J.K."/>
            <person name="Lee H.Y."/>
            <person name="Koo N."/>
            <person name="Hong Y."/>
            <person name="Kim R.W."/>
            <person name="Kang W.H."/>
            <person name="Huh J.H."/>
            <person name="Kang B.C."/>
            <person name="Yang T.J."/>
            <person name="Lee Y.H."/>
            <person name="Bennetzen J.L."/>
            <person name="Choi D."/>
        </authorList>
    </citation>
    <scope>NUCLEOTIDE SEQUENCE [LARGE SCALE GENOMIC DNA]</scope>
    <source>
        <strain evidence="3">cv. PBC81</strain>
    </source>
</reference>
<feature type="compositionally biased region" description="Low complexity" evidence="1">
    <location>
        <begin position="585"/>
        <end position="595"/>
    </location>
</feature>
<reference evidence="3" key="2">
    <citation type="journal article" date="2017" name="J. Anim. Genet.">
        <title>Multiple reference genome sequences of hot pepper reveal the massive evolution of plant disease resistance genes by retroduplication.</title>
        <authorList>
            <person name="Kim S."/>
            <person name="Park J."/>
            <person name="Yeom S.-I."/>
            <person name="Kim Y.-M."/>
            <person name="Seo E."/>
            <person name="Kim K.-T."/>
            <person name="Kim M.-S."/>
            <person name="Lee J.M."/>
            <person name="Cheong K."/>
            <person name="Shin H.-S."/>
            <person name="Kim S.-B."/>
            <person name="Han K."/>
            <person name="Lee J."/>
            <person name="Park M."/>
            <person name="Lee H.-A."/>
            <person name="Lee H.-Y."/>
            <person name="Lee Y."/>
            <person name="Oh S."/>
            <person name="Lee J.H."/>
            <person name="Choi E."/>
            <person name="Choi E."/>
            <person name="Lee S.E."/>
            <person name="Jeon J."/>
            <person name="Kim H."/>
            <person name="Choi G."/>
            <person name="Song H."/>
            <person name="Lee J."/>
            <person name="Lee S.-C."/>
            <person name="Kwon J.-K."/>
            <person name="Lee H.-Y."/>
            <person name="Koo N."/>
            <person name="Hong Y."/>
            <person name="Kim R.W."/>
            <person name="Kang W.-H."/>
            <person name="Huh J.H."/>
            <person name="Kang B.-C."/>
            <person name="Yang T.-J."/>
            <person name="Lee Y.-H."/>
            <person name="Bennetzen J.L."/>
            <person name="Choi D."/>
        </authorList>
    </citation>
    <scope>NUCLEOTIDE SEQUENCE [LARGE SCALE GENOMIC DNA]</scope>
    <source>
        <strain evidence="3">cv. PBC81</strain>
    </source>
</reference>
<feature type="region of interest" description="Disordered" evidence="1">
    <location>
        <begin position="518"/>
        <end position="656"/>
    </location>
</feature>
<dbReference type="Proteomes" id="UP000224567">
    <property type="component" value="Unassembled WGS sequence"/>
</dbReference>
<feature type="region of interest" description="Disordered" evidence="1">
    <location>
        <begin position="367"/>
        <end position="455"/>
    </location>
</feature>
<dbReference type="EMBL" id="MLFT02000012">
    <property type="protein sequence ID" value="PHT31622.1"/>
    <property type="molecule type" value="Genomic_DNA"/>
</dbReference>
<evidence type="ECO:0000313" key="3">
    <source>
        <dbReference type="Proteomes" id="UP000224567"/>
    </source>
</evidence>
<feature type="compositionally biased region" description="Basic residues" evidence="1">
    <location>
        <begin position="622"/>
        <end position="633"/>
    </location>
</feature>
<sequence>MAGNGRFNLTSASSDSGFVENYANGPKGSYMGPTMDRSGSFRESSDTRIFGSGKGASRGTGAVVGDLPSLLQCLMLEPIVMSDQKYTRSGEIRRMFGLTVGSTSENSFGAAHLKSSLPVSVDELKKFRDSVAETCNKASGRAKKFDEYLHKLAKYSEGIPSKKQQRNEQLTNERLGGARTQIHRGPSDLVTQKTEERPKNNTVNKRVRTSVAETRAEYRNSALSRQPMTVKDRDMSKDSNADSDMAEEKIRRLPAGGDGWDKKMKRKRSVGAVISRPLENDGEPKRMLHHRFASEPGLSPSDSHGFRSGILSGAGSINKSDGSSLTGSIARTMLKNEQEKSALSRDSTASLNKERVLAKGSIKLNSQEENHAVCPSPIAKGKASRAPRSGSVAAANSPSNVPRIPGTLESWEQPPNVNKSLAVGGANNRKRPLPTGSSSPPITQWIGQRPQKISRTRRANLISPVSNQDELEVPSEACSPSDFGVRLTPGVTGGSVLSKAASNLTQNLKVKVESVLSPARLSESEESGAGESRLKEKGGVTCEGEEKTVDTVQSNGMSTSHMKKNKFLVKEETGDGVRRQGRSGRGSAFSRSSSSPTREKFENQVTAKPLRNSRSGSEKHGSKSGRPLKKHLERKGFSRLGNPLSSGSPDFTDKLQVGNPVEANYLNRKFGSQHQFPRPRVNHLISRACDCNSP</sequence>
<accession>A0A2G2VF62</accession>
<keyword evidence="3" id="KW-1185">Reference proteome</keyword>
<dbReference type="AlphaFoldDB" id="A0A2G2VF62"/>
<feature type="region of interest" description="Disordered" evidence="1">
    <location>
        <begin position="224"/>
        <end position="267"/>
    </location>
</feature>
<gene>
    <name evidence="2" type="ORF">CQW23_27959</name>
</gene>
<feature type="compositionally biased region" description="Polar residues" evidence="1">
    <location>
        <begin position="550"/>
        <end position="560"/>
    </location>
</feature>
<comment type="caution">
    <text evidence="2">The sequence shown here is derived from an EMBL/GenBank/DDBJ whole genome shotgun (WGS) entry which is preliminary data.</text>
</comment>
<feature type="compositionally biased region" description="Basic and acidic residues" evidence="1">
    <location>
        <begin position="532"/>
        <end position="549"/>
    </location>
</feature>
<evidence type="ECO:0000313" key="2">
    <source>
        <dbReference type="EMBL" id="PHT31622.1"/>
    </source>
</evidence>
<proteinExistence type="predicted"/>
<feature type="region of interest" description="Disordered" evidence="1">
    <location>
        <begin position="173"/>
        <end position="203"/>
    </location>
</feature>
<dbReference type="PANTHER" id="PTHR31115:SF2">
    <property type="entry name" value="OS05G0107300 PROTEIN"/>
    <property type="match status" value="1"/>
</dbReference>
<evidence type="ECO:0000256" key="1">
    <source>
        <dbReference type="SAM" id="MobiDB-lite"/>
    </source>
</evidence>
<name>A0A2G2VF62_CAPBA</name>
<organism evidence="2 3">
    <name type="scientific">Capsicum baccatum</name>
    <name type="common">Peruvian pepper</name>
    <dbReference type="NCBI Taxonomy" id="33114"/>
    <lineage>
        <taxon>Eukaryota</taxon>
        <taxon>Viridiplantae</taxon>
        <taxon>Streptophyta</taxon>
        <taxon>Embryophyta</taxon>
        <taxon>Tracheophyta</taxon>
        <taxon>Spermatophyta</taxon>
        <taxon>Magnoliopsida</taxon>
        <taxon>eudicotyledons</taxon>
        <taxon>Gunneridae</taxon>
        <taxon>Pentapetalae</taxon>
        <taxon>asterids</taxon>
        <taxon>lamiids</taxon>
        <taxon>Solanales</taxon>
        <taxon>Solanaceae</taxon>
        <taxon>Solanoideae</taxon>
        <taxon>Capsiceae</taxon>
        <taxon>Capsicum</taxon>
    </lineage>
</organism>
<dbReference type="OrthoDB" id="1915143at2759"/>
<feature type="compositionally biased region" description="Polar residues" evidence="1">
    <location>
        <begin position="435"/>
        <end position="446"/>
    </location>
</feature>
<protein>
    <submittedName>
        <fullName evidence="2">Uncharacterized protein</fullName>
    </submittedName>
</protein>
<dbReference type="PANTHER" id="PTHR31115">
    <property type="entry name" value="OS05G0107300 PROTEIN"/>
    <property type="match status" value="1"/>
</dbReference>
<feature type="compositionally biased region" description="Basic and acidic residues" evidence="1">
    <location>
        <begin position="230"/>
        <end position="251"/>
    </location>
</feature>
<dbReference type="STRING" id="33114.A0A2G2VF62"/>
<feature type="compositionally biased region" description="Basic and acidic residues" evidence="1">
    <location>
        <begin position="568"/>
        <end position="578"/>
    </location>
</feature>